<evidence type="ECO:0000256" key="2">
    <source>
        <dbReference type="ARBA" id="ARBA00022803"/>
    </source>
</evidence>
<protein>
    <recommendedName>
        <fullName evidence="6">Photosystem I assembly protein Ycf3</fullName>
    </recommendedName>
</protein>
<evidence type="ECO:0008006" key="6">
    <source>
        <dbReference type="Google" id="ProtNLM"/>
    </source>
</evidence>
<dbReference type="KEGG" id="kan:IMCC3317_24670"/>
<dbReference type="InterPro" id="IPR019734">
    <property type="entry name" value="TPR_rpt"/>
</dbReference>
<dbReference type="AlphaFoldDB" id="A0A7L4ZKZ3"/>
<keyword evidence="2 3" id="KW-0802">TPR repeat</keyword>
<dbReference type="PANTHER" id="PTHR44943">
    <property type="entry name" value="CELLULOSE SYNTHASE OPERON PROTEIN C"/>
    <property type="match status" value="1"/>
</dbReference>
<organism evidence="4 5">
    <name type="scientific">Kordia antarctica</name>
    <dbReference type="NCBI Taxonomy" id="1218801"/>
    <lineage>
        <taxon>Bacteria</taxon>
        <taxon>Pseudomonadati</taxon>
        <taxon>Bacteroidota</taxon>
        <taxon>Flavobacteriia</taxon>
        <taxon>Flavobacteriales</taxon>
        <taxon>Flavobacteriaceae</taxon>
        <taxon>Kordia</taxon>
    </lineage>
</organism>
<name>A0A7L4ZKZ3_9FLAO</name>
<dbReference type="Gene3D" id="1.25.40.10">
    <property type="entry name" value="Tetratricopeptide repeat domain"/>
    <property type="match status" value="2"/>
</dbReference>
<dbReference type="SUPFAM" id="SSF81901">
    <property type="entry name" value="HCP-like"/>
    <property type="match status" value="1"/>
</dbReference>
<evidence type="ECO:0000256" key="3">
    <source>
        <dbReference type="PROSITE-ProRule" id="PRU00339"/>
    </source>
</evidence>
<keyword evidence="5" id="KW-1185">Reference proteome</keyword>
<dbReference type="InterPro" id="IPR051685">
    <property type="entry name" value="Ycf3/AcsC/BcsC/TPR_MFPF"/>
</dbReference>
<dbReference type="Proteomes" id="UP000464657">
    <property type="component" value="Chromosome"/>
</dbReference>
<keyword evidence="1" id="KW-0677">Repeat</keyword>
<dbReference type="SMART" id="SM00028">
    <property type="entry name" value="TPR"/>
    <property type="match status" value="3"/>
</dbReference>
<feature type="repeat" description="TPR" evidence="3">
    <location>
        <begin position="174"/>
        <end position="207"/>
    </location>
</feature>
<evidence type="ECO:0000313" key="5">
    <source>
        <dbReference type="Proteomes" id="UP000464657"/>
    </source>
</evidence>
<evidence type="ECO:0000313" key="4">
    <source>
        <dbReference type="EMBL" id="QHI37089.1"/>
    </source>
</evidence>
<dbReference type="PROSITE" id="PS50005">
    <property type="entry name" value="TPR"/>
    <property type="match status" value="1"/>
</dbReference>
<evidence type="ECO:0000256" key="1">
    <source>
        <dbReference type="ARBA" id="ARBA00022737"/>
    </source>
</evidence>
<gene>
    <name evidence="4" type="ORF">IMCC3317_24670</name>
</gene>
<dbReference type="Pfam" id="PF13414">
    <property type="entry name" value="TPR_11"/>
    <property type="match status" value="1"/>
</dbReference>
<proteinExistence type="predicted"/>
<dbReference type="OrthoDB" id="948340at2"/>
<dbReference type="PANTHER" id="PTHR44943:SF8">
    <property type="entry name" value="TPR REPEAT-CONTAINING PROTEIN MJ0263"/>
    <property type="match status" value="1"/>
</dbReference>
<dbReference type="InterPro" id="IPR011990">
    <property type="entry name" value="TPR-like_helical_dom_sf"/>
</dbReference>
<dbReference type="EMBL" id="CP019288">
    <property type="protein sequence ID" value="QHI37089.1"/>
    <property type="molecule type" value="Genomic_DNA"/>
</dbReference>
<reference evidence="4 5" key="1">
    <citation type="journal article" date="2013" name="Int. J. Syst. Evol. Microbiol.">
        <title>Kordia antarctica sp. nov., isolated from Antarctic seawater.</title>
        <authorList>
            <person name="Baek K."/>
            <person name="Choi A."/>
            <person name="Kang I."/>
            <person name="Lee K."/>
            <person name="Cho J.C."/>
        </authorList>
    </citation>
    <scope>NUCLEOTIDE SEQUENCE [LARGE SCALE GENOMIC DNA]</scope>
    <source>
        <strain evidence="4 5">IMCC3317</strain>
    </source>
</reference>
<dbReference type="RefSeq" id="WP_160129741.1">
    <property type="nucleotide sequence ID" value="NZ_CP019288.1"/>
</dbReference>
<sequence>MTKKKSGKGCLIVIGIFFMIGFIGSLLPKAEGDIYAEAKSKYTYSEYTEALTLINEAIIRDSTNSEYYELRGKILYKLQDTIHSKEDFKKTLFFATTDSIKDSRIKELIAWDIQHGKEEEAKELLQKEIQLYKTDSLQHIEVVEYAARKYLEIGDTLETINLYKQLNEEYKHSGKFSNKLGILYSQMQKNKNALAEFKKAVEIEPNNDQFLYNLGISYLNIGSKRRAKPYLKKAAELGNSDACREYRELSAKTHYYQRTKCCDGTTSSASGRGACSHHRGVCGIVNIPYKVYTIECH</sequence>
<accession>A0A7L4ZKZ3</accession>